<keyword evidence="1" id="KW-0472">Membrane</keyword>
<name>A0A255G3B1_9ACTN</name>
<dbReference type="EMBL" id="NMVO01000018">
    <property type="protein sequence ID" value="OYO08693.1"/>
    <property type="molecule type" value="Genomic_DNA"/>
</dbReference>
<dbReference type="InterPro" id="IPR050445">
    <property type="entry name" value="Bact_polysacc_biosynth/exp"/>
</dbReference>
<keyword evidence="1" id="KW-0812">Transmembrane</keyword>
<protein>
    <recommendedName>
        <fullName evidence="4">Polysaccharide chain length determinant N-terminal domain-containing protein</fullName>
    </recommendedName>
</protein>
<reference evidence="2 3" key="1">
    <citation type="submission" date="2017-07" db="EMBL/GenBank/DDBJ databases">
        <title>Draft whole genome sequences of clinical Proprionibacteriaceae strains.</title>
        <authorList>
            <person name="Bernier A.-M."/>
            <person name="Bernard K."/>
            <person name="Domingo M.-C."/>
        </authorList>
    </citation>
    <scope>NUCLEOTIDE SEQUENCE [LARGE SCALE GENOMIC DNA]</scope>
    <source>
        <strain evidence="2 3">NML 030167</strain>
    </source>
</reference>
<evidence type="ECO:0000256" key="1">
    <source>
        <dbReference type="SAM" id="Phobius"/>
    </source>
</evidence>
<dbReference type="Proteomes" id="UP000215896">
    <property type="component" value="Unassembled WGS sequence"/>
</dbReference>
<proteinExistence type="predicted"/>
<feature type="transmembrane region" description="Helical" evidence="1">
    <location>
        <begin position="164"/>
        <end position="183"/>
    </location>
</feature>
<sequence length="343" mass="35481">MRRLIRAAVLAGLVGLVLGVIAGAVLAFATPTVYQSESQVFVSVRSGTSAAERSQAAKDLVATYTELAGSDAVLVPAAGDVGLPVSEVRNGFTATTAPGTALISLRTEVRDPVRARELNAAVVRQLQSLFNSLENPPGTPAESALVQVTPPADGVASGGRTRTIALLGAAGLLLGVGVAYLRWRRDPRVHPRPDPRSGSTDEVLALSGSASSATLRRVAAALDTATVVVTHGSGSSPFARQLADWLSDNGTPVTFIDLNDRDESADPRPARARVREGGRVVIDAPDLTAPGEVAAVAREADVVAVVDVDAFSTRDLTERLAPIRNAAANLIVLARTPSGGLDR</sequence>
<dbReference type="PANTHER" id="PTHR32309">
    <property type="entry name" value="TYROSINE-PROTEIN KINASE"/>
    <property type="match status" value="1"/>
</dbReference>
<keyword evidence="3" id="KW-1185">Reference proteome</keyword>
<gene>
    <name evidence="2" type="ORF">CGZ94_19470</name>
</gene>
<organism evidence="2 3">
    <name type="scientific">Enemella evansiae</name>
    <dbReference type="NCBI Taxonomy" id="2016499"/>
    <lineage>
        <taxon>Bacteria</taxon>
        <taxon>Bacillati</taxon>
        <taxon>Actinomycetota</taxon>
        <taxon>Actinomycetes</taxon>
        <taxon>Propionibacteriales</taxon>
        <taxon>Propionibacteriaceae</taxon>
        <taxon>Enemella</taxon>
    </lineage>
</organism>
<dbReference type="AlphaFoldDB" id="A0A255G3B1"/>
<evidence type="ECO:0008006" key="4">
    <source>
        <dbReference type="Google" id="ProtNLM"/>
    </source>
</evidence>
<evidence type="ECO:0000313" key="2">
    <source>
        <dbReference type="EMBL" id="OYO08693.1"/>
    </source>
</evidence>
<keyword evidence="1" id="KW-1133">Transmembrane helix</keyword>
<evidence type="ECO:0000313" key="3">
    <source>
        <dbReference type="Proteomes" id="UP000215896"/>
    </source>
</evidence>
<dbReference type="GO" id="GO:0004713">
    <property type="term" value="F:protein tyrosine kinase activity"/>
    <property type="evidence" value="ECO:0007669"/>
    <property type="project" value="TreeGrafter"/>
</dbReference>
<comment type="caution">
    <text evidence="2">The sequence shown here is derived from an EMBL/GenBank/DDBJ whole genome shotgun (WGS) entry which is preliminary data.</text>
</comment>
<accession>A0A255G3B1</accession>
<dbReference type="GO" id="GO:0005886">
    <property type="term" value="C:plasma membrane"/>
    <property type="evidence" value="ECO:0007669"/>
    <property type="project" value="TreeGrafter"/>
</dbReference>
<dbReference type="PANTHER" id="PTHR32309:SF13">
    <property type="entry name" value="FERRIC ENTEROBACTIN TRANSPORT PROTEIN FEPE"/>
    <property type="match status" value="1"/>
</dbReference>